<accession>A0A5A9NV00</accession>
<sequence length="164" mass="17783">MHPRKMATKQASSVVMAASTEPVLKMAPSPEPARRIVGSLESPVIVVFTPVVPSPVDFEVSVPEVPPLESALLVVVAALCPSYRSSLPPVIFLRSLRWNRSSQDLFPFIGLAHQPSPGFTAILDFIFRGRLECILRGGVCHDPTGYSSPTKIPFVDGEEFLTKG</sequence>
<dbReference type="AlphaFoldDB" id="A0A5A9NV00"/>
<protein>
    <submittedName>
        <fullName evidence="1">Uncharacterized protein</fullName>
    </submittedName>
</protein>
<evidence type="ECO:0000313" key="2">
    <source>
        <dbReference type="Proteomes" id="UP000324632"/>
    </source>
</evidence>
<keyword evidence="2" id="KW-1185">Reference proteome</keyword>
<organism evidence="1 2">
    <name type="scientific">Triplophysa tibetana</name>
    <dbReference type="NCBI Taxonomy" id="1572043"/>
    <lineage>
        <taxon>Eukaryota</taxon>
        <taxon>Metazoa</taxon>
        <taxon>Chordata</taxon>
        <taxon>Craniata</taxon>
        <taxon>Vertebrata</taxon>
        <taxon>Euteleostomi</taxon>
        <taxon>Actinopterygii</taxon>
        <taxon>Neopterygii</taxon>
        <taxon>Teleostei</taxon>
        <taxon>Ostariophysi</taxon>
        <taxon>Cypriniformes</taxon>
        <taxon>Nemacheilidae</taxon>
        <taxon>Triplophysa</taxon>
    </lineage>
</organism>
<dbReference type="Proteomes" id="UP000324632">
    <property type="component" value="Chromosome 12"/>
</dbReference>
<gene>
    <name evidence="1" type="ORF">E1301_Tti023134</name>
</gene>
<reference evidence="1 2" key="1">
    <citation type="journal article" date="2019" name="Mol. Ecol. Resour.">
        <title>Chromosome-level genome assembly of Triplophysa tibetana, a fish adapted to the harsh high-altitude environment of the Tibetan Plateau.</title>
        <authorList>
            <person name="Yang X."/>
            <person name="Liu H."/>
            <person name="Ma Z."/>
            <person name="Zou Y."/>
            <person name="Zou M."/>
            <person name="Mao Y."/>
            <person name="Li X."/>
            <person name="Wang H."/>
            <person name="Chen T."/>
            <person name="Wang W."/>
            <person name="Yang R."/>
        </authorList>
    </citation>
    <scope>NUCLEOTIDE SEQUENCE [LARGE SCALE GENOMIC DNA]</scope>
    <source>
        <strain evidence="1">TTIB1903HZAU</strain>
        <tissue evidence="1">Muscle</tissue>
    </source>
</reference>
<proteinExistence type="predicted"/>
<evidence type="ECO:0000313" key="1">
    <source>
        <dbReference type="EMBL" id="KAA0713562.1"/>
    </source>
</evidence>
<name>A0A5A9NV00_9TELE</name>
<dbReference type="EMBL" id="SOYY01000012">
    <property type="protein sequence ID" value="KAA0713562.1"/>
    <property type="molecule type" value="Genomic_DNA"/>
</dbReference>
<comment type="caution">
    <text evidence="1">The sequence shown here is derived from an EMBL/GenBank/DDBJ whole genome shotgun (WGS) entry which is preliminary data.</text>
</comment>